<evidence type="ECO:0000256" key="2">
    <source>
        <dbReference type="PROSITE-ProRule" id="PRU00176"/>
    </source>
</evidence>
<feature type="compositionally biased region" description="Acidic residues" evidence="3">
    <location>
        <begin position="32"/>
        <end position="43"/>
    </location>
</feature>
<dbReference type="Pfam" id="PF00076">
    <property type="entry name" value="RRM_1"/>
    <property type="match status" value="1"/>
</dbReference>
<dbReference type="GO" id="GO:0003723">
    <property type="term" value="F:RNA binding"/>
    <property type="evidence" value="ECO:0007669"/>
    <property type="project" value="UniProtKB-UniRule"/>
</dbReference>
<feature type="compositionally biased region" description="Pro residues" evidence="3">
    <location>
        <begin position="227"/>
        <end position="240"/>
    </location>
</feature>
<dbReference type="InterPro" id="IPR000504">
    <property type="entry name" value="RRM_dom"/>
</dbReference>
<evidence type="ECO:0000313" key="5">
    <source>
        <dbReference type="EMBL" id="KAG8460954.1"/>
    </source>
</evidence>
<proteinExistence type="predicted"/>
<sequence>MEESHGDPPSSDDEEDTFGGVVMPSVRAMRADEEDDDEEDGEEAGGVAEHGSAVDPAVERGADGADADENNDAAEGEPSGLPDALSAFDETRAPPGAELDPFRMAGAAPLAPRAAPLPVGAGAGRCKTKFDFVKHHQEHLANRKLFVGGLPPSATEPSLIKFFSRFGKVQEVKLGTHADSGRSRGFAFVVFTYHKGARYCLEQGHEKEMDGRMIRCEVAASGERPAGAPPRPQRRAPPPTDAAGGSRVTDASARGADRPPQQRAAARAAQQPAVAAAAAVAPTRAVADADASAGVGGADGADDGAHDPKAKRRRGGIVTITRREDAEPVDKKKLSLREIFPKEFWRV</sequence>
<dbReference type="SUPFAM" id="SSF54928">
    <property type="entry name" value="RNA-binding domain, RBD"/>
    <property type="match status" value="1"/>
</dbReference>
<dbReference type="EMBL" id="JAGTXO010000029">
    <property type="protein sequence ID" value="KAG8460954.1"/>
    <property type="molecule type" value="Genomic_DNA"/>
</dbReference>
<dbReference type="OMA" id="MIRCEVA"/>
<reference evidence="5" key="1">
    <citation type="submission" date="2021-05" db="EMBL/GenBank/DDBJ databases">
        <title>The genome of the haptophyte Pavlova lutheri (Diacronema luteri, Pavlovales) - a model for lipid biosynthesis in eukaryotic algae.</title>
        <authorList>
            <person name="Hulatt C.J."/>
            <person name="Posewitz M.C."/>
        </authorList>
    </citation>
    <scope>NUCLEOTIDE SEQUENCE</scope>
    <source>
        <strain evidence="5">NIVA-4/92</strain>
    </source>
</reference>
<protein>
    <recommendedName>
        <fullName evidence="4">RRM domain-containing protein</fullName>
    </recommendedName>
</protein>
<gene>
    <name evidence="5" type="ORF">KFE25_010705</name>
</gene>
<dbReference type="Gene3D" id="3.30.70.330">
    <property type="match status" value="1"/>
</dbReference>
<dbReference type="InterPro" id="IPR012677">
    <property type="entry name" value="Nucleotide-bd_a/b_plait_sf"/>
</dbReference>
<dbReference type="SMART" id="SM00360">
    <property type="entry name" value="RRM"/>
    <property type="match status" value="1"/>
</dbReference>
<accession>A0A8J5XHH3</accession>
<dbReference type="Proteomes" id="UP000751190">
    <property type="component" value="Unassembled WGS sequence"/>
</dbReference>
<dbReference type="PANTHER" id="PTHR48027">
    <property type="entry name" value="HETEROGENEOUS NUCLEAR RIBONUCLEOPROTEIN 87F-RELATED"/>
    <property type="match status" value="1"/>
</dbReference>
<dbReference type="AlphaFoldDB" id="A0A8J5XHH3"/>
<comment type="caution">
    <text evidence="5">The sequence shown here is derived from an EMBL/GenBank/DDBJ whole genome shotgun (WGS) entry which is preliminary data.</text>
</comment>
<dbReference type="InterPro" id="IPR052462">
    <property type="entry name" value="SLIRP/GR-RBP-like"/>
</dbReference>
<dbReference type="InterPro" id="IPR035979">
    <property type="entry name" value="RBD_domain_sf"/>
</dbReference>
<evidence type="ECO:0000313" key="6">
    <source>
        <dbReference type="Proteomes" id="UP000751190"/>
    </source>
</evidence>
<dbReference type="OrthoDB" id="439808at2759"/>
<keyword evidence="6" id="KW-1185">Reference proteome</keyword>
<organism evidence="5 6">
    <name type="scientific">Diacronema lutheri</name>
    <name type="common">Unicellular marine alga</name>
    <name type="synonym">Monochrysis lutheri</name>
    <dbReference type="NCBI Taxonomy" id="2081491"/>
    <lineage>
        <taxon>Eukaryota</taxon>
        <taxon>Haptista</taxon>
        <taxon>Haptophyta</taxon>
        <taxon>Pavlovophyceae</taxon>
        <taxon>Pavlovales</taxon>
        <taxon>Pavlovaceae</taxon>
        <taxon>Diacronema</taxon>
    </lineage>
</organism>
<keyword evidence="1 2" id="KW-0694">RNA-binding</keyword>
<name>A0A8J5XHH3_DIALT</name>
<evidence type="ECO:0000256" key="3">
    <source>
        <dbReference type="SAM" id="MobiDB-lite"/>
    </source>
</evidence>
<feature type="compositionally biased region" description="Low complexity" evidence="3">
    <location>
        <begin position="258"/>
        <end position="293"/>
    </location>
</feature>
<feature type="compositionally biased region" description="Acidic residues" evidence="3">
    <location>
        <begin position="65"/>
        <end position="75"/>
    </location>
</feature>
<dbReference type="PROSITE" id="PS50102">
    <property type="entry name" value="RRM"/>
    <property type="match status" value="1"/>
</dbReference>
<feature type="region of interest" description="Disordered" evidence="3">
    <location>
        <begin position="1"/>
        <end position="101"/>
    </location>
</feature>
<evidence type="ECO:0000259" key="4">
    <source>
        <dbReference type="PROSITE" id="PS50102"/>
    </source>
</evidence>
<feature type="region of interest" description="Disordered" evidence="3">
    <location>
        <begin position="222"/>
        <end position="319"/>
    </location>
</feature>
<feature type="domain" description="RRM" evidence="4">
    <location>
        <begin position="143"/>
        <end position="221"/>
    </location>
</feature>
<evidence type="ECO:0000256" key="1">
    <source>
        <dbReference type="ARBA" id="ARBA00022884"/>
    </source>
</evidence>